<dbReference type="OrthoDB" id="4738875at2759"/>
<protein>
    <recommendedName>
        <fullName evidence="1">N-acetyltransferase domain-containing protein</fullName>
    </recommendedName>
</protein>
<dbReference type="SUPFAM" id="SSF55729">
    <property type="entry name" value="Acyl-CoA N-acyltransferases (Nat)"/>
    <property type="match status" value="1"/>
</dbReference>
<accession>A0A2V1DE95</accession>
<gene>
    <name evidence="2" type="ORF">DM02DRAFT_535230</name>
</gene>
<dbReference type="Pfam" id="PF00583">
    <property type="entry name" value="Acetyltransf_1"/>
    <property type="match status" value="1"/>
</dbReference>
<dbReference type="Gene3D" id="3.40.630.30">
    <property type="match status" value="1"/>
</dbReference>
<dbReference type="GO" id="GO:0016747">
    <property type="term" value="F:acyltransferase activity, transferring groups other than amino-acyl groups"/>
    <property type="evidence" value="ECO:0007669"/>
    <property type="project" value="InterPro"/>
</dbReference>
<sequence>MAVSKGEIFVSPLADNDIPASFRVLSKSFGHDAPFVDIYFPAHDTPAGQAQGSKRLQAWKQSAPNSTFLKAVTKTGSQQERLIGIAIWTHMEQAPPAELDQTENVVGVWPDERDREFMTRLWREYVVPRSQAINESQGKGVYGALVLELLAVDPDYQRLGAGKALVSWGTRVADEKGLQSVVEGTPVGRRLYEQCGMRAEIEEMRFDVGEKFSSRRKPHLIFLTREPHF</sequence>
<dbReference type="CDD" id="cd04301">
    <property type="entry name" value="NAT_SF"/>
    <property type="match status" value="1"/>
</dbReference>
<proteinExistence type="predicted"/>
<dbReference type="InterPro" id="IPR016181">
    <property type="entry name" value="Acyl_CoA_acyltransferase"/>
</dbReference>
<dbReference type="AlphaFoldDB" id="A0A2V1DE95"/>
<name>A0A2V1DE95_9PLEO</name>
<dbReference type="InterPro" id="IPR000182">
    <property type="entry name" value="GNAT_dom"/>
</dbReference>
<organism evidence="2 3">
    <name type="scientific">Periconia macrospinosa</name>
    <dbReference type="NCBI Taxonomy" id="97972"/>
    <lineage>
        <taxon>Eukaryota</taxon>
        <taxon>Fungi</taxon>
        <taxon>Dikarya</taxon>
        <taxon>Ascomycota</taxon>
        <taxon>Pezizomycotina</taxon>
        <taxon>Dothideomycetes</taxon>
        <taxon>Pleosporomycetidae</taxon>
        <taxon>Pleosporales</taxon>
        <taxon>Massarineae</taxon>
        <taxon>Periconiaceae</taxon>
        <taxon>Periconia</taxon>
    </lineage>
</organism>
<feature type="domain" description="N-acetyltransferase" evidence="1">
    <location>
        <begin position="85"/>
        <end position="218"/>
    </location>
</feature>
<dbReference type="PANTHER" id="PTHR42791">
    <property type="entry name" value="GNAT FAMILY ACETYLTRANSFERASE"/>
    <property type="match status" value="1"/>
</dbReference>
<evidence type="ECO:0000259" key="1">
    <source>
        <dbReference type="PROSITE" id="PS51186"/>
    </source>
</evidence>
<dbReference type="STRING" id="97972.A0A2V1DE95"/>
<evidence type="ECO:0000313" key="2">
    <source>
        <dbReference type="EMBL" id="PVH96437.1"/>
    </source>
</evidence>
<dbReference type="PROSITE" id="PS51186">
    <property type="entry name" value="GNAT"/>
    <property type="match status" value="1"/>
</dbReference>
<dbReference type="InterPro" id="IPR052523">
    <property type="entry name" value="Trichothecene_AcTrans"/>
</dbReference>
<reference evidence="2 3" key="1">
    <citation type="journal article" date="2018" name="Sci. Rep.">
        <title>Comparative genomics provides insights into the lifestyle and reveals functional heterogeneity of dark septate endophytic fungi.</title>
        <authorList>
            <person name="Knapp D.G."/>
            <person name="Nemeth J.B."/>
            <person name="Barry K."/>
            <person name="Hainaut M."/>
            <person name="Henrissat B."/>
            <person name="Johnson J."/>
            <person name="Kuo A."/>
            <person name="Lim J.H.P."/>
            <person name="Lipzen A."/>
            <person name="Nolan M."/>
            <person name="Ohm R.A."/>
            <person name="Tamas L."/>
            <person name="Grigoriev I.V."/>
            <person name="Spatafora J.W."/>
            <person name="Nagy L.G."/>
            <person name="Kovacs G.M."/>
        </authorList>
    </citation>
    <scope>NUCLEOTIDE SEQUENCE [LARGE SCALE GENOMIC DNA]</scope>
    <source>
        <strain evidence="2 3">DSE2036</strain>
    </source>
</reference>
<evidence type="ECO:0000313" key="3">
    <source>
        <dbReference type="Proteomes" id="UP000244855"/>
    </source>
</evidence>
<dbReference type="Proteomes" id="UP000244855">
    <property type="component" value="Unassembled WGS sequence"/>
</dbReference>
<keyword evidence="3" id="KW-1185">Reference proteome</keyword>
<dbReference type="EMBL" id="KZ805464">
    <property type="protein sequence ID" value="PVH96437.1"/>
    <property type="molecule type" value="Genomic_DNA"/>
</dbReference>
<dbReference type="PANTHER" id="PTHR42791:SF14">
    <property type="entry name" value="N-ACETYLTRANSFERASE DOMAIN-CONTAINING PROTEIN"/>
    <property type="match status" value="1"/>
</dbReference>